<accession>A0A252F1G4</accession>
<keyword evidence="3" id="KW-1185">Reference proteome</keyword>
<dbReference type="OrthoDB" id="9798407at2"/>
<keyword evidence="2" id="KW-0378">Hydrolase</keyword>
<evidence type="ECO:0000313" key="3">
    <source>
        <dbReference type="Proteomes" id="UP000194903"/>
    </source>
</evidence>
<protein>
    <submittedName>
        <fullName evidence="2">AP endonuclease</fullName>
    </submittedName>
</protein>
<sequence length="310" mass="34901">MSMNICGAPSCWGVDDPKNPYLPPWQRVLSEASQAGYRAIELGPWGYIPNDVDTVAAELEKNGLAIVVGTIFHDLVDPANQPSVLQAVDDICKLITDPKMPKLPVHEGQKWPTPYLTVMDWGHDERDFAAGHFDRAPRMNDEEWAAFVGNVRAVCDRANSWGVRPVIHPHAGTYIEFADDIERITRDIPYEVAGLCLDTGHLYYSGMDPVEYLKKYQDKLDYVHFKDVNEKVYREVLGEHIRFFDGCGKGAMCPIGTGALDYPAIKRTLEEIGYSGYITIEQERDPRNSDTSLRDVKRSVDYLKSVGYAI</sequence>
<organism evidence="2 3">
    <name type="scientific">Butyricicoccus porcorum</name>
    <dbReference type="NCBI Taxonomy" id="1945634"/>
    <lineage>
        <taxon>Bacteria</taxon>
        <taxon>Bacillati</taxon>
        <taxon>Bacillota</taxon>
        <taxon>Clostridia</taxon>
        <taxon>Eubacteriales</taxon>
        <taxon>Butyricicoccaceae</taxon>
        <taxon>Butyricicoccus</taxon>
    </lineage>
</organism>
<dbReference type="PANTHER" id="PTHR12110:SF41">
    <property type="entry name" value="INOSOSE DEHYDRATASE"/>
    <property type="match status" value="1"/>
</dbReference>
<evidence type="ECO:0000259" key="1">
    <source>
        <dbReference type="Pfam" id="PF01261"/>
    </source>
</evidence>
<dbReference type="EMBL" id="NHOC01000011">
    <property type="protein sequence ID" value="OUM19643.1"/>
    <property type="molecule type" value="Genomic_DNA"/>
</dbReference>
<dbReference type="RefSeq" id="WP_087021876.1">
    <property type="nucleotide sequence ID" value="NZ_CP178353.1"/>
</dbReference>
<evidence type="ECO:0000313" key="2">
    <source>
        <dbReference type="EMBL" id="OUM19643.1"/>
    </source>
</evidence>
<reference evidence="2 3" key="1">
    <citation type="submission" date="2017-05" db="EMBL/GenBank/DDBJ databases">
        <title>Butyricicoccus porcorum sp. nov. a butyrate-producing bacterium from the swine intestinal tract.</title>
        <authorList>
            <person name="Trachsel J."/>
            <person name="Humphrey S."/>
            <person name="Allen H.K."/>
        </authorList>
    </citation>
    <scope>NUCLEOTIDE SEQUENCE [LARGE SCALE GENOMIC DNA]</scope>
    <source>
        <strain evidence="2">BB10</strain>
    </source>
</reference>
<dbReference type="SUPFAM" id="SSF51658">
    <property type="entry name" value="Xylose isomerase-like"/>
    <property type="match status" value="1"/>
</dbReference>
<dbReference type="Pfam" id="PF01261">
    <property type="entry name" value="AP_endonuc_2"/>
    <property type="match status" value="1"/>
</dbReference>
<dbReference type="Proteomes" id="UP000194903">
    <property type="component" value="Unassembled WGS sequence"/>
</dbReference>
<feature type="domain" description="Xylose isomerase-like TIM barrel" evidence="1">
    <location>
        <begin position="30"/>
        <end position="305"/>
    </location>
</feature>
<keyword evidence="2" id="KW-0540">Nuclease</keyword>
<dbReference type="InterPro" id="IPR050312">
    <property type="entry name" value="IolE/XylAMocC-like"/>
</dbReference>
<name>A0A252F1G4_9FIRM</name>
<dbReference type="GO" id="GO:0004519">
    <property type="term" value="F:endonuclease activity"/>
    <property type="evidence" value="ECO:0007669"/>
    <property type="project" value="UniProtKB-KW"/>
</dbReference>
<keyword evidence="2" id="KW-0255">Endonuclease</keyword>
<proteinExistence type="predicted"/>
<dbReference type="PANTHER" id="PTHR12110">
    <property type="entry name" value="HYDROXYPYRUVATE ISOMERASE"/>
    <property type="match status" value="1"/>
</dbReference>
<gene>
    <name evidence="2" type="ORF">CBW42_11995</name>
</gene>
<comment type="caution">
    <text evidence="2">The sequence shown here is derived from an EMBL/GenBank/DDBJ whole genome shotgun (WGS) entry which is preliminary data.</text>
</comment>
<dbReference type="AlphaFoldDB" id="A0A252F1G4"/>
<dbReference type="InterPro" id="IPR013022">
    <property type="entry name" value="Xyl_isomerase-like_TIM-brl"/>
</dbReference>
<dbReference type="Gene3D" id="3.20.20.150">
    <property type="entry name" value="Divalent-metal-dependent TIM barrel enzymes"/>
    <property type="match status" value="1"/>
</dbReference>
<dbReference type="InterPro" id="IPR036237">
    <property type="entry name" value="Xyl_isomerase-like_sf"/>
</dbReference>